<dbReference type="Gene3D" id="2.60.120.650">
    <property type="entry name" value="Cupin"/>
    <property type="match status" value="2"/>
</dbReference>
<proteinExistence type="predicted"/>
<evidence type="ECO:0000256" key="1">
    <source>
        <dbReference type="ARBA" id="ARBA00001954"/>
    </source>
</evidence>
<gene>
    <name evidence="5" type="ORF">DEJ50_11360</name>
</gene>
<comment type="cofactor">
    <cofactor evidence="1">
        <name>Fe(2+)</name>
        <dbReference type="ChEBI" id="CHEBI:29033"/>
    </cofactor>
</comment>
<dbReference type="AlphaFoldDB" id="A0A5P2D2R2"/>
<dbReference type="PANTHER" id="PTHR13096:SF8">
    <property type="entry name" value="RIBOSOMAL OXYGENASE 1"/>
    <property type="match status" value="1"/>
</dbReference>
<feature type="domain" description="JmjC" evidence="4">
    <location>
        <begin position="182"/>
        <end position="225"/>
    </location>
</feature>
<name>A0A5P2D2R2_STRVZ</name>
<dbReference type="InterPro" id="IPR003347">
    <property type="entry name" value="JmjC_dom"/>
</dbReference>
<keyword evidence="3" id="KW-0408">Iron</keyword>
<reference evidence="5 6" key="1">
    <citation type="submission" date="2018-05" db="EMBL/GenBank/DDBJ databases">
        <title>Streptomyces venezuelae.</title>
        <authorList>
            <person name="Kim W."/>
            <person name="Lee N."/>
            <person name="Cho B.-K."/>
        </authorList>
    </citation>
    <scope>NUCLEOTIDE SEQUENCE [LARGE SCALE GENOMIC DNA]</scope>
    <source>
        <strain evidence="5 6">ATCC 21782</strain>
    </source>
</reference>
<dbReference type="Proteomes" id="UP000325211">
    <property type="component" value="Chromosome"/>
</dbReference>
<protein>
    <recommendedName>
        <fullName evidence="4">JmjC domain-containing protein</fullName>
    </recommendedName>
</protein>
<dbReference type="OrthoDB" id="9764016at2"/>
<keyword evidence="2" id="KW-0479">Metal-binding</keyword>
<sequence length="288" mass="30426">MTIDVSARTEETTRAPEHLADLVGDAETFLGEVWGIRTATFSCEPAKTLLSTADVWNELDCGSLVAPYFGILREGTDPTVSGVAETRIVQTKPRPGYAKPAAVRELVASGHVFVLSQLEDWKGPIGALVDALRTECRAQAGADAYFCAAGSDGVPAHADGAHTLTVQLEGRMRWIVGEGGQATETVLEAGDVLYVPAGRVRRGAPAGTDALHLVISLQQPTARDLAELALAVFLKGSAAAGVAGTHHFLSVEEKVAWLRSELHAHLAGQDHGALAAQAVRLRQREGRA</sequence>
<dbReference type="GO" id="GO:0046872">
    <property type="term" value="F:metal ion binding"/>
    <property type="evidence" value="ECO:0007669"/>
    <property type="project" value="UniProtKB-KW"/>
</dbReference>
<organism evidence="5 6">
    <name type="scientific">Streptomyces venezuelae</name>
    <dbReference type="NCBI Taxonomy" id="54571"/>
    <lineage>
        <taxon>Bacteria</taxon>
        <taxon>Bacillati</taxon>
        <taxon>Actinomycetota</taxon>
        <taxon>Actinomycetes</taxon>
        <taxon>Kitasatosporales</taxon>
        <taxon>Streptomycetaceae</taxon>
        <taxon>Streptomyces</taxon>
    </lineage>
</organism>
<evidence type="ECO:0000259" key="4">
    <source>
        <dbReference type="Pfam" id="PF08007"/>
    </source>
</evidence>
<dbReference type="InterPro" id="IPR039994">
    <property type="entry name" value="NO66-like"/>
</dbReference>
<dbReference type="Pfam" id="PF08007">
    <property type="entry name" value="JmjC_2"/>
    <property type="match status" value="2"/>
</dbReference>
<evidence type="ECO:0000256" key="3">
    <source>
        <dbReference type="ARBA" id="ARBA00023004"/>
    </source>
</evidence>
<dbReference type="RefSeq" id="WP_150207530.1">
    <property type="nucleotide sequence ID" value="NZ_CP029190.1"/>
</dbReference>
<evidence type="ECO:0000313" key="6">
    <source>
        <dbReference type="Proteomes" id="UP000325211"/>
    </source>
</evidence>
<evidence type="ECO:0000313" key="5">
    <source>
        <dbReference type="EMBL" id="QES48328.1"/>
    </source>
</evidence>
<accession>A0A5P2D2R2</accession>
<evidence type="ECO:0000256" key="2">
    <source>
        <dbReference type="ARBA" id="ARBA00022723"/>
    </source>
</evidence>
<dbReference type="EMBL" id="CP029190">
    <property type="protein sequence ID" value="QES48328.1"/>
    <property type="molecule type" value="Genomic_DNA"/>
</dbReference>
<dbReference type="PANTHER" id="PTHR13096">
    <property type="entry name" value="MINA53 MYC INDUCED NUCLEAR ANTIGEN"/>
    <property type="match status" value="1"/>
</dbReference>
<feature type="domain" description="JmjC" evidence="4">
    <location>
        <begin position="136"/>
        <end position="178"/>
    </location>
</feature>
<dbReference type="SUPFAM" id="SSF51197">
    <property type="entry name" value="Clavaminate synthase-like"/>
    <property type="match status" value="1"/>
</dbReference>